<feature type="region of interest" description="Disordered" evidence="1">
    <location>
        <begin position="48"/>
        <end position="78"/>
    </location>
</feature>
<keyword evidence="3" id="KW-1185">Reference proteome</keyword>
<proteinExistence type="predicted"/>
<comment type="caution">
    <text evidence="2">The sequence shown here is derived from an EMBL/GenBank/DDBJ whole genome shotgun (WGS) entry which is preliminary data.</text>
</comment>
<sequence length="249" mass="29289">MPEKRVETGDVSFLYTEVNDRQEIKDIVFSPDMTYMVTSDNKVYEMWTIDDDGNDDDGNYDDENDDDENDDDKNDDKNDDYEIDEMIIKIYDNVFIVPDKNTEKLYNNSKLSIYSRFKEIKEIKNYYKESVKINKNEKEIRVVGKKLRWVFSELNNLLSVFNKTKYLKGVKGNYPLAVKKLVQLDLKPYELKILDDHDTEGSEVLSKKVETKIEKSNSEGCEILLKKFEDLEAKFKPLLDHIALEINNE</sequence>
<evidence type="ECO:0000313" key="2">
    <source>
        <dbReference type="EMBL" id="CAI2166721.1"/>
    </source>
</evidence>
<organism evidence="2 3">
    <name type="scientific">Funneliformis geosporum</name>
    <dbReference type="NCBI Taxonomy" id="1117311"/>
    <lineage>
        <taxon>Eukaryota</taxon>
        <taxon>Fungi</taxon>
        <taxon>Fungi incertae sedis</taxon>
        <taxon>Mucoromycota</taxon>
        <taxon>Glomeromycotina</taxon>
        <taxon>Glomeromycetes</taxon>
        <taxon>Glomerales</taxon>
        <taxon>Glomeraceae</taxon>
        <taxon>Funneliformis</taxon>
    </lineage>
</organism>
<protein>
    <submittedName>
        <fullName evidence="2">19773_t:CDS:1</fullName>
    </submittedName>
</protein>
<evidence type="ECO:0000313" key="3">
    <source>
        <dbReference type="Proteomes" id="UP001153678"/>
    </source>
</evidence>
<reference evidence="2" key="1">
    <citation type="submission" date="2022-08" db="EMBL/GenBank/DDBJ databases">
        <authorList>
            <person name="Kallberg Y."/>
            <person name="Tangrot J."/>
            <person name="Rosling A."/>
        </authorList>
    </citation>
    <scope>NUCLEOTIDE SEQUENCE</scope>
    <source>
        <strain evidence="2">Wild A</strain>
    </source>
</reference>
<name>A0A9W4SEP8_9GLOM</name>
<dbReference type="EMBL" id="CAMKVN010000329">
    <property type="protein sequence ID" value="CAI2166721.1"/>
    <property type="molecule type" value="Genomic_DNA"/>
</dbReference>
<dbReference type="AlphaFoldDB" id="A0A9W4SEP8"/>
<evidence type="ECO:0000256" key="1">
    <source>
        <dbReference type="SAM" id="MobiDB-lite"/>
    </source>
</evidence>
<accession>A0A9W4SEP8</accession>
<dbReference type="Proteomes" id="UP001153678">
    <property type="component" value="Unassembled WGS sequence"/>
</dbReference>
<gene>
    <name evidence="2" type="ORF">FWILDA_LOCUS2715</name>
</gene>